<comment type="caution">
    <text evidence="2">The sequence shown here is derived from an EMBL/GenBank/DDBJ whole genome shotgun (WGS) entry which is preliminary data.</text>
</comment>
<dbReference type="Pfam" id="PF00787">
    <property type="entry name" value="PX"/>
    <property type="match status" value="1"/>
</dbReference>
<evidence type="ECO:0000313" key="2">
    <source>
        <dbReference type="EMBL" id="CAD8082607.1"/>
    </source>
</evidence>
<dbReference type="CDD" id="cd06093">
    <property type="entry name" value="PX_domain"/>
    <property type="match status" value="1"/>
</dbReference>
<proteinExistence type="predicted"/>
<dbReference type="InterPro" id="IPR001683">
    <property type="entry name" value="PX_dom"/>
</dbReference>
<dbReference type="OMA" id="YGTHVID"/>
<dbReference type="Proteomes" id="UP000688137">
    <property type="component" value="Unassembled WGS sequence"/>
</dbReference>
<protein>
    <recommendedName>
        <fullName evidence="1">PX domain-containing protein</fullName>
    </recommendedName>
</protein>
<name>A0A8S1MNH4_PARPR</name>
<sequence>MFSNILDNQEQNNNQKNLPILLFLNNQRKRSIQYVRFKMQTVKIYKTFAQYHVEVNEYGKIWIMEIRYSTLWQFYQKLKKYYSIKLTFPSKLLFGNLCPDNLKKRAIRIQQFLQELGSNYKLINSDECCEFLTKQQHYGTSIIDLTEVEELILDD</sequence>
<keyword evidence="3" id="KW-1185">Reference proteome</keyword>
<organism evidence="2 3">
    <name type="scientific">Paramecium primaurelia</name>
    <dbReference type="NCBI Taxonomy" id="5886"/>
    <lineage>
        <taxon>Eukaryota</taxon>
        <taxon>Sar</taxon>
        <taxon>Alveolata</taxon>
        <taxon>Ciliophora</taxon>
        <taxon>Intramacronucleata</taxon>
        <taxon>Oligohymenophorea</taxon>
        <taxon>Peniculida</taxon>
        <taxon>Parameciidae</taxon>
        <taxon>Paramecium</taxon>
    </lineage>
</organism>
<dbReference type="GO" id="GO:0035091">
    <property type="term" value="F:phosphatidylinositol binding"/>
    <property type="evidence" value="ECO:0007669"/>
    <property type="project" value="InterPro"/>
</dbReference>
<reference evidence="2" key="1">
    <citation type="submission" date="2021-01" db="EMBL/GenBank/DDBJ databases">
        <authorList>
            <consortium name="Genoscope - CEA"/>
            <person name="William W."/>
        </authorList>
    </citation>
    <scope>NUCLEOTIDE SEQUENCE</scope>
</reference>
<feature type="domain" description="PX" evidence="1">
    <location>
        <begin position="29"/>
        <end position="139"/>
    </location>
</feature>
<dbReference type="EMBL" id="CAJJDM010000071">
    <property type="protein sequence ID" value="CAD8082607.1"/>
    <property type="molecule type" value="Genomic_DNA"/>
</dbReference>
<dbReference type="PROSITE" id="PS50195">
    <property type="entry name" value="PX"/>
    <property type="match status" value="1"/>
</dbReference>
<evidence type="ECO:0000313" key="3">
    <source>
        <dbReference type="Proteomes" id="UP000688137"/>
    </source>
</evidence>
<accession>A0A8S1MNH4</accession>
<evidence type="ECO:0000259" key="1">
    <source>
        <dbReference type="PROSITE" id="PS50195"/>
    </source>
</evidence>
<gene>
    <name evidence="2" type="ORF">PPRIM_AZ9-3.1.T0680040</name>
</gene>
<dbReference type="AlphaFoldDB" id="A0A8S1MNH4"/>